<dbReference type="OrthoDB" id="9799969at2"/>
<reference evidence="14 15" key="1">
    <citation type="journal article" date="2015" name="Genome Announc.">
        <title>Complete Genome of Geobacter pickeringii G13T, a Metal-Reducing Isolate from Sedimentary Kaolin Deposits.</title>
        <authorList>
            <person name="Badalamenti J.P."/>
            <person name="Bond D.R."/>
        </authorList>
    </citation>
    <scope>NUCLEOTIDE SEQUENCE [LARGE SCALE GENOMIC DNA]</scope>
    <source>
        <strain evidence="14 15">G13</strain>
    </source>
</reference>
<keyword evidence="6 10" id="KW-0406">Ion transport</keyword>
<dbReference type="Pfam" id="PF02823">
    <property type="entry name" value="ATP-synt_DE_N"/>
    <property type="match status" value="1"/>
</dbReference>
<dbReference type="EMBL" id="CP009788">
    <property type="protein sequence ID" value="AJE04597.1"/>
    <property type="molecule type" value="Genomic_DNA"/>
</dbReference>
<feature type="domain" description="ATP synthase epsilon subunit C-terminal" evidence="12">
    <location>
        <begin position="87"/>
        <end position="132"/>
    </location>
</feature>
<dbReference type="HOGENOM" id="CLU_084338_1_3_7"/>
<evidence type="ECO:0000256" key="3">
    <source>
        <dbReference type="ARBA" id="ARBA00005712"/>
    </source>
</evidence>
<evidence type="ECO:0000256" key="1">
    <source>
        <dbReference type="ARBA" id="ARBA00003543"/>
    </source>
</evidence>
<dbReference type="GO" id="GO:0005524">
    <property type="term" value="F:ATP binding"/>
    <property type="evidence" value="ECO:0007669"/>
    <property type="project" value="UniProtKB-UniRule"/>
</dbReference>
<feature type="domain" description="ATP synthase F1 complex delta/epsilon subunit N-terminal" evidence="13">
    <location>
        <begin position="6"/>
        <end position="83"/>
    </location>
</feature>
<keyword evidence="9 10" id="KW-0066">ATP synthesis</keyword>
<keyword evidence="10" id="KW-0375">Hydrogen ion transport</keyword>
<dbReference type="KEGG" id="gpi:GPICK_15575"/>
<dbReference type="GO" id="GO:0005886">
    <property type="term" value="C:plasma membrane"/>
    <property type="evidence" value="ECO:0007669"/>
    <property type="project" value="UniProtKB-SubCell"/>
</dbReference>
<keyword evidence="8 10" id="KW-0139">CF(1)</keyword>
<evidence type="ECO:0000256" key="11">
    <source>
        <dbReference type="RuleBase" id="RU003656"/>
    </source>
</evidence>
<keyword evidence="7 10" id="KW-0472">Membrane</keyword>
<evidence type="ECO:0000256" key="8">
    <source>
        <dbReference type="ARBA" id="ARBA00023196"/>
    </source>
</evidence>
<keyword evidence="10" id="KW-1003">Cell membrane</keyword>
<dbReference type="GO" id="GO:0012505">
    <property type="term" value="C:endomembrane system"/>
    <property type="evidence" value="ECO:0007669"/>
    <property type="project" value="UniProtKB-SubCell"/>
</dbReference>
<evidence type="ECO:0000313" key="15">
    <source>
        <dbReference type="Proteomes" id="UP000057609"/>
    </source>
</evidence>
<evidence type="ECO:0000259" key="12">
    <source>
        <dbReference type="Pfam" id="PF00401"/>
    </source>
</evidence>
<dbReference type="InterPro" id="IPR020546">
    <property type="entry name" value="ATP_synth_F1_dsu/esu_N"/>
</dbReference>
<dbReference type="GO" id="GO:0016787">
    <property type="term" value="F:hydrolase activity"/>
    <property type="evidence" value="ECO:0007669"/>
    <property type="project" value="UniProtKB-KW"/>
</dbReference>
<dbReference type="HAMAP" id="MF_00530">
    <property type="entry name" value="ATP_synth_epsil_bac"/>
    <property type="match status" value="1"/>
</dbReference>
<dbReference type="Gene3D" id="1.20.5.440">
    <property type="entry name" value="ATP synthase delta/epsilon subunit, C-terminal domain"/>
    <property type="match status" value="1"/>
</dbReference>
<proteinExistence type="inferred from homology"/>
<dbReference type="InterPro" id="IPR020547">
    <property type="entry name" value="ATP_synth_F1_esu_C"/>
</dbReference>
<dbReference type="Proteomes" id="UP000057609">
    <property type="component" value="Chromosome"/>
</dbReference>
<keyword evidence="15" id="KW-1185">Reference proteome</keyword>
<evidence type="ECO:0000256" key="7">
    <source>
        <dbReference type="ARBA" id="ARBA00023136"/>
    </source>
</evidence>
<comment type="function">
    <text evidence="1 10">Produces ATP from ADP in the presence of a proton gradient across the membrane.</text>
</comment>
<evidence type="ECO:0000256" key="10">
    <source>
        <dbReference type="HAMAP-Rule" id="MF_00530"/>
    </source>
</evidence>
<evidence type="ECO:0000256" key="4">
    <source>
        <dbReference type="ARBA" id="ARBA00022448"/>
    </source>
</evidence>
<evidence type="ECO:0000313" key="14">
    <source>
        <dbReference type="EMBL" id="AJE04597.1"/>
    </source>
</evidence>
<organism evidence="14 15">
    <name type="scientific">Geobacter pickeringii</name>
    <dbReference type="NCBI Taxonomy" id="345632"/>
    <lineage>
        <taxon>Bacteria</taxon>
        <taxon>Pseudomonadati</taxon>
        <taxon>Thermodesulfobacteriota</taxon>
        <taxon>Desulfuromonadia</taxon>
        <taxon>Geobacterales</taxon>
        <taxon>Geobacteraceae</taxon>
        <taxon>Geobacter</taxon>
    </lineage>
</organism>
<dbReference type="CDD" id="cd12152">
    <property type="entry name" value="F1-ATPase_delta"/>
    <property type="match status" value="1"/>
</dbReference>
<dbReference type="NCBIfam" id="NF009980">
    <property type="entry name" value="PRK13446.1"/>
    <property type="match status" value="1"/>
</dbReference>
<comment type="subunit">
    <text evidence="10 11">F-type ATPases have 2 components, CF(1) - the catalytic core - and CF(0) - the membrane proton channel. CF(1) has five subunits: alpha(3), beta(3), gamma(1), delta(1), epsilon(1). CF(0) has three main subunits: a, b and c.</text>
</comment>
<name>A0A0B5BDP7_9BACT</name>
<sequence>MAEKITLELVTPYRKVLTEEVDEITATGALGEFGVLPGHAPLLSSLRIGELSYKKGGAVSHLALNWGYLEVKDDKAIVLVETAERADEIDFQRAKAALGRAEEALKKLTIEDKDYRVMEAALERATIRMQVASKAARK</sequence>
<comment type="subcellular location">
    <subcellularLocation>
        <location evidence="10">Cell membrane</location>
        <topology evidence="10">Peripheral membrane protein</topology>
    </subcellularLocation>
    <subcellularLocation>
        <location evidence="2">Endomembrane system</location>
        <topology evidence="2">Peripheral membrane protein</topology>
    </subcellularLocation>
</comment>
<keyword evidence="4 10" id="KW-0813">Transport</keyword>
<dbReference type="GO" id="GO:0045259">
    <property type="term" value="C:proton-transporting ATP synthase complex"/>
    <property type="evidence" value="ECO:0007669"/>
    <property type="project" value="UniProtKB-KW"/>
</dbReference>
<keyword evidence="14" id="KW-0378">Hydrolase</keyword>
<dbReference type="SUPFAM" id="SSF51344">
    <property type="entry name" value="Epsilon subunit of F1F0-ATP synthase N-terminal domain"/>
    <property type="match status" value="1"/>
</dbReference>
<dbReference type="PANTHER" id="PTHR13822">
    <property type="entry name" value="ATP SYNTHASE DELTA/EPSILON CHAIN"/>
    <property type="match status" value="1"/>
</dbReference>
<dbReference type="PANTHER" id="PTHR13822:SF10">
    <property type="entry name" value="ATP SYNTHASE EPSILON CHAIN, CHLOROPLASTIC"/>
    <property type="match status" value="1"/>
</dbReference>
<evidence type="ECO:0000256" key="2">
    <source>
        <dbReference type="ARBA" id="ARBA00004184"/>
    </source>
</evidence>
<comment type="similarity">
    <text evidence="3 10 11">Belongs to the ATPase epsilon chain family.</text>
</comment>
<dbReference type="Pfam" id="PF00401">
    <property type="entry name" value="ATP-synt_DE"/>
    <property type="match status" value="1"/>
</dbReference>
<gene>
    <name evidence="10 14" type="primary">atpC</name>
    <name evidence="14" type="ORF">GPICK_15575</name>
</gene>
<protein>
    <recommendedName>
        <fullName evidence="10">ATP synthase epsilon chain</fullName>
    </recommendedName>
    <alternativeName>
        <fullName evidence="10">ATP synthase F1 sector epsilon subunit</fullName>
    </alternativeName>
    <alternativeName>
        <fullName evidence="10">F-ATPase epsilon subunit</fullName>
    </alternativeName>
</protein>
<evidence type="ECO:0000256" key="6">
    <source>
        <dbReference type="ARBA" id="ARBA00023065"/>
    </source>
</evidence>
<dbReference type="AlphaFoldDB" id="A0A0B5BDP7"/>
<keyword evidence="5" id="KW-0997">Cell inner membrane</keyword>
<dbReference type="InterPro" id="IPR001469">
    <property type="entry name" value="ATP_synth_F1_dsu/esu"/>
</dbReference>
<dbReference type="RefSeq" id="WP_039744760.1">
    <property type="nucleotide sequence ID" value="NZ_CP009788.1"/>
</dbReference>
<evidence type="ECO:0000256" key="5">
    <source>
        <dbReference type="ARBA" id="ARBA00022519"/>
    </source>
</evidence>
<accession>A0A0B5BDP7</accession>
<dbReference type="GO" id="GO:0046933">
    <property type="term" value="F:proton-transporting ATP synthase activity, rotational mechanism"/>
    <property type="evidence" value="ECO:0007669"/>
    <property type="project" value="UniProtKB-UniRule"/>
</dbReference>
<dbReference type="STRING" id="345632.GPICK_15575"/>
<evidence type="ECO:0000259" key="13">
    <source>
        <dbReference type="Pfam" id="PF02823"/>
    </source>
</evidence>
<dbReference type="Gene3D" id="2.60.15.10">
    <property type="entry name" value="F0F1 ATP synthase delta/epsilon subunit, N-terminal"/>
    <property type="match status" value="1"/>
</dbReference>
<dbReference type="NCBIfam" id="TIGR01216">
    <property type="entry name" value="ATP_synt_epsi"/>
    <property type="match status" value="1"/>
</dbReference>
<dbReference type="InterPro" id="IPR036771">
    <property type="entry name" value="ATPsynth_dsu/esu_N"/>
</dbReference>
<evidence type="ECO:0000256" key="9">
    <source>
        <dbReference type="ARBA" id="ARBA00023310"/>
    </source>
</evidence>